<evidence type="ECO:0000259" key="2">
    <source>
        <dbReference type="Pfam" id="PF11716"/>
    </source>
</evidence>
<dbReference type="InterPro" id="IPR013917">
    <property type="entry name" value="tRNA_wybutosine-synth"/>
</dbReference>
<name>A0ABP9R6Y6_9PSEU</name>
<proteinExistence type="predicted"/>
<dbReference type="NCBIfam" id="TIGR03084">
    <property type="entry name" value="TIGR03084 family metal-binding protein"/>
    <property type="match status" value="1"/>
</dbReference>
<comment type="caution">
    <text evidence="3">The sequence shown here is derived from an EMBL/GenBank/DDBJ whole genome shotgun (WGS) entry which is preliminary data.</text>
</comment>
<dbReference type="InterPro" id="IPR017517">
    <property type="entry name" value="Maleyloyr_isom"/>
</dbReference>
<evidence type="ECO:0000313" key="3">
    <source>
        <dbReference type="EMBL" id="GAA5172393.1"/>
    </source>
</evidence>
<reference evidence="4" key="1">
    <citation type="journal article" date="2019" name="Int. J. Syst. Evol. Microbiol.">
        <title>The Global Catalogue of Microorganisms (GCM) 10K type strain sequencing project: providing services to taxonomists for standard genome sequencing and annotation.</title>
        <authorList>
            <consortium name="The Broad Institute Genomics Platform"/>
            <consortium name="The Broad Institute Genome Sequencing Center for Infectious Disease"/>
            <person name="Wu L."/>
            <person name="Ma J."/>
        </authorList>
    </citation>
    <scope>NUCLEOTIDE SEQUENCE [LARGE SCALE GENOMIC DNA]</scope>
    <source>
        <strain evidence="4">JCM 18303</strain>
    </source>
</reference>
<accession>A0ABP9R6Y6</accession>
<keyword evidence="4" id="KW-1185">Reference proteome</keyword>
<dbReference type="Pfam" id="PF11716">
    <property type="entry name" value="MDMPI_N"/>
    <property type="match status" value="1"/>
</dbReference>
<dbReference type="InterPro" id="IPR017518">
    <property type="entry name" value="CHP03084"/>
</dbReference>
<dbReference type="Gene3D" id="1.20.120.450">
    <property type="entry name" value="dinb family like domain"/>
    <property type="match status" value="1"/>
</dbReference>
<evidence type="ECO:0000313" key="4">
    <source>
        <dbReference type="Proteomes" id="UP001428817"/>
    </source>
</evidence>
<sequence>MAVNIDHVAGDLAEETAELRAVLAGLDPGDWERPTPSEGWAIRDQVSHLAYFDEQAVRSTTEPERFAAEARRLVETGELDPDKIAAQYRDMPAAELLTWFDTARAELIEVFGRLDPAVRVPWYGPPMSAVSSLTARLMETWAHGQDVFDTVGASRAPTARLRHVAHIGVRALPFSYLVRGLAVPEAPVWVELAAPDGQTWTWGPADAENAVRGPALDFCLLVTQRRHLDDLTLEVTGPVATEWTSFAQAFAGAPGPGRPPLS</sequence>
<organism evidence="3 4">
    <name type="scientific">Pseudonocardia eucalypti</name>
    <dbReference type="NCBI Taxonomy" id="648755"/>
    <lineage>
        <taxon>Bacteria</taxon>
        <taxon>Bacillati</taxon>
        <taxon>Actinomycetota</taxon>
        <taxon>Actinomycetes</taxon>
        <taxon>Pseudonocardiales</taxon>
        <taxon>Pseudonocardiaceae</taxon>
        <taxon>Pseudonocardia</taxon>
    </lineage>
</organism>
<dbReference type="Pfam" id="PF08608">
    <property type="entry name" value="Wyosine_form"/>
    <property type="match status" value="1"/>
</dbReference>
<dbReference type="InterPro" id="IPR024344">
    <property type="entry name" value="MDMPI_metal-binding"/>
</dbReference>
<feature type="domain" description="Mycothiol-dependent maleylpyruvate isomerase metal-binding" evidence="2">
    <location>
        <begin position="12"/>
        <end position="147"/>
    </location>
</feature>
<dbReference type="Proteomes" id="UP001428817">
    <property type="component" value="Unassembled WGS sequence"/>
</dbReference>
<gene>
    <name evidence="3" type="ORF">GCM10023321_72160</name>
</gene>
<protein>
    <submittedName>
        <fullName evidence="3">TIGR03084 family metal-binding protein</fullName>
    </submittedName>
</protein>
<dbReference type="InterPro" id="IPR034660">
    <property type="entry name" value="DinB/YfiT-like"/>
</dbReference>
<feature type="domain" description="tRNA wybutosine-synthesis" evidence="1">
    <location>
        <begin position="186"/>
        <end position="231"/>
    </location>
</feature>
<dbReference type="RefSeq" id="WP_185065182.1">
    <property type="nucleotide sequence ID" value="NZ_BAABJP010000051.1"/>
</dbReference>
<dbReference type="NCBIfam" id="TIGR03083">
    <property type="entry name" value="maleylpyruvate isomerase family mycothiol-dependent enzyme"/>
    <property type="match status" value="1"/>
</dbReference>
<evidence type="ECO:0000259" key="1">
    <source>
        <dbReference type="Pfam" id="PF08608"/>
    </source>
</evidence>
<dbReference type="EMBL" id="BAABJP010000051">
    <property type="protein sequence ID" value="GAA5172393.1"/>
    <property type="molecule type" value="Genomic_DNA"/>
</dbReference>
<dbReference type="SUPFAM" id="SSF109854">
    <property type="entry name" value="DinB/YfiT-like putative metalloenzymes"/>
    <property type="match status" value="1"/>
</dbReference>